<dbReference type="SMART" id="SM00174">
    <property type="entry name" value="RHO"/>
    <property type="match status" value="1"/>
</dbReference>
<evidence type="ECO:0000313" key="3">
    <source>
        <dbReference type="EMBL" id="CAH1415873.1"/>
    </source>
</evidence>
<accession>A0AAU9M4P9</accession>
<dbReference type="SUPFAM" id="SSF52540">
    <property type="entry name" value="P-loop containing nucleoside triphosphate hydrolases"/>
    <property type="match status" value="1"/>
</dbReference>
<dbReference type="PROSITE" id="PS51419">
    <property type="entry name" value="RAB"/>
    <property type="match status" value="1"/>
</dbReference>
<comment type="similarity">
    <text evidence="1">Belongs to the small GTPase superfamily. Rab family.</text>
</comment>
<dbReference type="Pfam" id="PF00071">
    <property type="entry name" value="Ras"/>
    <property type="match status" value="1"/>
</dbReference>
<feature type="compositionally biased region" description="Polar residues" evidence="2">
    <location>
        <begin position="22"/>
        <end position="43"/>
    </location>
</feature>
<sequence length="224" mass="25306">MSSKGVTKPRLKINERRKMTVDATTSSDASNMRLRSNSTSNPQPCTIGVQFTSSSINVNGKIIKAQFWDTAGQERYRAVVSAYYRGAVGALIVYDITRKMTFEHVGRWLKELRDHSDQNMVIMLLGNKAYRINLGMVQREDAKTFAERENIKLFMEISALDKSSVDNAFTKLVTQIYKHVVKKELDMANHHIVEPKGQMISVGHEDVRITKGSVGFLLPKHTSN</sequence>
<dbReference type="PRINTS" id="PR00449">
    <property type="entry name" value="RASTRNSFRMNG"/>
</dbReference>
<dbReference type="EMBL" id="CAKMRJ010000002">
    <property type="protein sequence ID" value="CAH1415873.1"/>
    <property type="molecule type" value="Genomic_DNA"/>
</dbReference>
<keyword evidence="4" id="KW-1185">Reference proteome</keyword>
<evidence type="ECO:0000256" key="2">
    <source>
        <dbReference type="SAM" id="MobiDB-lite"/>
    </source>
</evidence>
<dbReference type="GO" id="GO:0003924">
    <property type="term" value="F:GTPase activity"/>
    <property type="evidence" value="ECO:0007669"/>
    <property type="project" value="InterPro"/>
</dbReference>
<dbReference type="FunFam" id="3.40.50.300:FF:001447">
    <property type="entry name" value="Ras-related protein Rab-1B"/>
    <property type="match status" value="1"/>
</dbReference>
<dbReference type="InterPro" id="IPR001806">
    <property type="entry name" value="Small_GTPase"/>
</dbReference>
<dbReference type="GO" id="GO:0005525">
    <property type="term" value="F:GTP binding"/>
    <property type="evidence" value="ECO:0007669"/>
    <property type="project" value="InterPro"/>
</dbReference>
<evidence type="ECO:0000313" key="4">
    <source>
        <dbReference type="Proteomes" id="UP001157418"/>
    </source>
</evidence>
<proteinExistence type="inferred from homology"/>
<protein>
    <submittedName>
        <fullName evidence="3">Uncharacterized protein</fullName>
    </submittedName>
</protein>
<dbReference type="Gene3D" id="3.40.50.300">
    <property type="entry name" value="P-loop containing nucleotide triphosphate hydrolases"/>
    <property type="match status" value="1"/>
</dbReference>
<dbReference type="NCBIfam" id="TIGR00231">
    <property type="entry name" value="small_GTP"/>
    <property type="match status" value="1"/>
</dbReference>
<dbReference type="PROSITE" id="PS51421">
    <property type="entry name" value="RAS"/>
    <property type="match status" value="1"/>
</dbReference>
<feature type="region of interest" description="Disordered" evidence="2">
    <location>
        <begin position="1"/>
        <end position="43"/>
    </location>
</feature>
<dbReference type="InterPro" id="IPR027417">
    <property type="entry name" value="P-loop_NTPase"/>
</dbReference>
<dbReference type="InterPro" id="IPR050209">
    <property type="entry name" value="Rab_GTPases_membrane_traffic"/>
</dbReference>
<gene>
    <name evidence="3" type="ORF">LVIROSA_LOCUS3684</name>
</gene>
<dbReference type="InterPro" id="IPR005225">
    <property type="entry name" value="Small_GTP-bd"/>
</dbReference>
<evidence type="ECO:0000256" key="1">
    <source>
        <dbReference type="ARBA" id="ARBA00006270"/>
    </source>
</evidence>
<reference evidence="3 4" key="1">
    <citation type="submission" date="2022-01" db="EMBL/GenBank/DDBJ databases">
        <authorList>
            <person name="Xiong W."/>
            <person name="Schranz E."/>
        </authorList>
    </citation>
    <scope>NUCLEOTIDE SEQUENCE [LARGE SCALE GENOMIC DNA]</scope>
</reference>
<dbReference type="AlphaFoldDB" id="A0AAU9M4P9"/>
<comment type="caution">
    <text evidence="3">The sequence shown here is derived from an EMBL/GenBank/DDBJ whole genome shotgun (WGS) entry which is preliminary data.</text>
</comment>
<dbReference type="SMART" id="SM00173">
    <property type="entry name" value="RAS"/>
    <property type="match status" value="1"/>
</dbReference>
<organism evidence="3 4">
    <name type="scientific">Lactuca virosa</name>
    <dbReference type="NCBI Taxonomy" id="75947"/>
    <lineage>
        <taxon>Eukaryota</taxon>
        <taxon>Viridiplantae</taxon>
        <taxon>Streptophyta</taxon>
        <taxon>Embryophyta</taxon>
        <taxon>Tracheophyta</taxon>
        <taxon>Spermatophyta</taxon>
        <taxon>Magnoliopsida</taxon>
        <taxon>eudicotyledons</taxon>
        <taxon>Gunneridae</taxon>
        <taxon>Pentapetalae</taxon>
        <taxon>asterids</taxon>
        <taxon>campanulids</taxon>
        <taxon>Asterales</taxon>
        <taxon>Asteraceae</taxon>
        <taxon>Cichorioideae</taxon>
        <taxon>Cichorieae</taxon>
        <taxon>Lactucinae</taxon>
        <taxon>Lactuca</taxon>
    </lineage>
</organism>
<dbReference type="PANTHER" id="PTHR47979">
    <property type="entry name" value="DRAB11-RELATED"/>
    <property type="match status" value="1"/>
</dbReference>
<dbReference type="SMART" id="SM00175">
    <property type="entry name" value="RAB"/>
    <property type="match status" value="1"/>
</dbReference>
<name>A0AAU9M4P9_9ASTR</name>
<dbReference type="Proteomes" id="UP001157418">
    <property type="component" value="Unassembled WGS sequence"/>
</dbReference>